<keyword evidence="1" id="KW-0732">Signal</keyword>
<reference evidence="2 3" key="1">
    <citation type="submission" date="2021-06" db="EMBL/GenBank/DDBJ databases">
        <authorList>
            <person name="Palmer J.M."/>
        </authorList>
    </citation>
    <scope>NUCLEOTIDE SEQUENCE [LARGE SCALE GENOMIC DNA]</scope>
    <source>
        <strain evidence="2 3">XC_2019</strain>
        <tissue evidence="2">Muscle</tissue>
    </source>
</reference>
<protein>
    <submittedName>
        <fullName evidence="2">Uncharacterized protein</fullName>
    </submittedName>
</protein>
<evidence type="ECO:0000313" key="3">
    <source>
        <dbReference type="Proteomes" id="UP001434883"/>
    </source>
</evidence>
<gene>
    <name evidence="2" type="ORF">XENOCAPTIV_009670</name>
</gene>
<proteinExistence type="predicted"/>
<feature type="chain" id="PRO_5046121523" evidence="1">
    <location>
        <begin position="25"/>
        <end position="111"/>
    </location>
</feature>
<evidence type="ECO:0000256" key="1">
    <source>
        <dbReference type="SAM" id="SignalP"/>
    </source>
</evidence>
<accession>A0ABV0QV65</accession>
<comment type="caution">
    <text evidence="2">The sequence shown here is derived from an EMBL/GenBank/DDBJ whole genome shotgun (WGS) entry which is preliminary data.</text>
</comment>
<keyword evidence="3" id="KW-1185">Reference proteome</keyword>
<organism evidence="2 3">
    <name type="scientific">Xenoophorus captivus</name>
    <dbReference type="NCBI Taxonomy" id="1517983"/>
    <lineage>
        <taxon>Eukaryota</taxon>
        <taxon>Metazoa</taxon>
        <taxon>Chordata</taxon>
        <taxon>Craniata</taxon>
        <taxon>Vertebrata</taxon>
        <taxon>Euteleostomi</taxon>
        <taxon>Actinopterygii</taxon>
        <taxon>Neopterygii</taxon>
        <taxon>Teleostei</taxon>
        <taxon>Neoteleostei</taxon>
        <taxon>Acanthomorphata</taxon>
        <taxon>Ovalentaria</taxon>
        <taxon>Atherinomorphae</taxon>
        <taxon>Cyprinodontiformes</taxon>
        <taxon>Goodeidae</taxon>
        <taxon>Xenoophorus</taxon>
    </lineage>
</organism>
<sequence>MLISSASVFSRLILLTVSLSTCQAHMQSGIVPSHHPAPTHATMMLMATQGPPGGPQPPMPQTALNPIPVSSTTHFSYLTHPQGTFINLLTPTDSCLINNVRICLPAVLLHK</sequence>
<name>A0ABV0QV65_9TELE</name>
<dbReference type="Proteomes" id="UP001434883">
    <property type="component" value="Unassembled WGS sequence"/>
</dbReference>
<evidence type="ECO:0000313" key="2">
    <source>
        <dbReference type="EMBL" id="MEQ2199729.1"/>
    </source>
</evidence>
<dbReference type="EMBL" id="JAHRIN010025424">
    <property type="protein sequence ID" value="MEQ2199729.1"/>
    <property type="molecule type" value="Genomic_DNA"/>
</dbReference>
<feature type="signal peptide" evidence="1">
    <location>
        <begin position="1"/>
        <end position="24"/>
    </location>
</feature>